<accession>A0A8X8ZMW3</accession>
<dbReference type="AlphaFoldDB" id="A0A8X8ZMW3"/>
<evidence type="ECO:0000313" key="2">
    <source>
        <dbReference type="Proteomes" id="UP000298416"/>
    </source>
</evidence>
<protein>
    <submittedName>
        <fullName evidence="1">Uncharacterized protein</fullName>
    </submittedName>
</protein>
<name>A0A8X8ZMW3_SALSN</name>
<dbReference type="Gene3D" id="2.130.10.80">
    <property type="entry name" value="Galactose oxidase/kelch, beta-propeller"/>
    <property type="match status" value="1"/>
</dbReference>
<dbReference type="SUPFAM" id="SSF117281">
    <property type="entry name" value="Kelch motif"/>
    <property type="match status" value="1"/>
</dbReference>
<sequence>MPELCRVGGALFMMHTPKSGRSKLLWSAPSPPMPVGSSTMTWTCCAALESRRLFPTIVPLRDGRILICGGTPQLKSWIEIYDPQKGEFDRRNAPKLLFDFSPFSSAGFELTNDLVMLFFPKLYLTTGISVSTLLLYNVEIDHGEVFNVELPKSERYSLEQRKWIYVGGGILFLIDQASGWFVYHLKAKKVVAKVDVMVEDKEGKVMQALYLDNNDQNTSWIFHIFVEEETQTRIRYAKIEVSQADYTATVQLSSLPMKGAAKEDPLKEKEEKDQK</sequence>
<comment type="caution">
    <text evidence="1">The sequence shown here is derived from an EMBL/GenBank/DDBJ whole genome shotgun (WGS) entry which is preliminary data.</text>
</comment>
<gene>
    <name evidence="1" type="ORF">SASPL_127796</name>
</gene>
<dbReference type="InterPro" id="IPR015915">
    <property type="entry name" value="Kelch-typ_b-propeller"/>
</dbReference>
<proteinExistence type="predicted"/>
<reference evidence="1" key="2">
    <citation type="submission" date="2020-08" db="EMBL/GenBank/DDBJ databases">
        <title>Plant Genome Project.</title>
        <authorList>
            <person name="Zhang R.-G."/>
        </authorList>
    </citation>
    <scope>NUCLEOTIDE SEQUENCE</scope>
    <source>
        <strain evidence="1">Huo1</strain>
        <tissue evidence="1">Leaf</tissue>
    </source>
</reference>
<organism evidence="1">
    <name type="scientific">Salvia splendens</name>
    <name type="common">Scarlet sage</name>
    <dbReference type="NCBI Taxonomy" id="180675"/>
    <lineage>
        <taxon>Eukaryota</taxon>
        <taxon>Viridiplantae</taxon>
        <taxon>Streptophyta</taxon>
        <taxon>Embryophyta</taxon>
        <taxon>Tracheophyta</taxon>
        <taxon>Spermatophyta</taxon>
        <taxon>Magnoliopsida</taxon>
        <taxon>eudicotyledons</taxon>
        <taxon>Gunneridae</taxon>
        <taxon>Pentapetalae</taxon>
        <taxon>asterids</taxon>
        <taxon>lamiids</taxon>
        <taxon>Lamiales</taxon>
        <taxon>Lamiaceae</taxon>
        <taxon>Nepetoideae</taxon>
        <taxon>Mentheae</taxon>
        <taxon>Salviinae</taxon>
        <taxon>Salvia</taxon>
        <taxon>Salvia subgen. Calosphace</taxon>
        <taxon>core Calosphace</taxon>
    </lineage>
</organism>
<dbReference type="EMBL" id="PNBA02000010">
    <property type="protein sequence ID" value="KAG6409754.1"/>
    <property type="molecule type" value="Genomic_DNA"/>
</dbReference>
<dbReference type="Proteomes" id="UP000298416">
    <property type="component" value="Unassembled WGS sequence"/>
</dbReference>
<reference evidence="1" key="1">
    <citation type="submission" date="2018-01" db="EMBL/GenBank/DDBJ databases">
        <authorList>
            <person name="Mao J.F."/>
        </authorList>
    </citation>
    <scope>NUCLEOTIDE SEQUENCE</scope>
    <source>
        <strain evidence="1">Huo1</strain>
        <tissue evidence="1">Leaf</tissue>
    </source>
</reference>
<evidence type="ECO:0000313" key="1">
    <source>
        <dbReference type="EMBL" id="KAG6409754.1"/>
    </source>
</evidence>
<keyword evidence="2" id="KW-1185">Reference proteome</keyword>
<dbReference type="InterPro" id="IPR037293">
    <property type="entry name" value="Gal_Oxidase_central_sf"/>
</dbReference>